<dbReference type="KEGG" id="sri:SELR_pSRC900020"/>
<proteinExistence type="predicted"/>
<dbReference type="HOGENOM" id="CLU_3221951_0_0_9"/>
<evidence type="ECO:0000313" key="1">
    <source>
        <dbReference type="EMBL" id="BAL84805.1"/>
    </source>
</evidence>
<geneLocation type="plasmid" evidence="1 2">
    <name>pSRC9</name>
</geneLocation>
<organism evidence="1 2">
    <name type="scientific">Selenomonas ruminantium subsp. lactilytica (strain NBRC 103574 / TAM6421)</name>
    <dbReference type="NCBI Taxonomy" id="927704"/>
    <lineage>
        <taxon>Bacteria</taxon>
        <taxon>Bacillati</taxon>
        <taxon>Bacillota</taxon>
        <taxon>Negativicutes</taxon>
        <taxon>Selenomonadales</taxon>
        <taxon>Selenomonadaceae</taxon>
        <taxon>Selenomonas</taxon>
    </lineage>
</organism>
<dbReference type="AlphaFoldDB" id="I0GVL8"/>
<accession>I0GVL8</accession>
<keyword evidence="1" id="KW-0614">Plasmid</keyword>
<gene>
    <name evidence="1" type="ordered locus">SELR_pSRC900020</name>
</gene>
<name>I0GVL8_SELRL</name>
<protein>
    <submittedName>
        <fullName evidence="1">Uncharacterized protein</fullName>
    </submittedName>
</protein>
<dbReference type="Proteomes" id="UP000007887">
    <property type="component" value="Plasmid pSRC9"/>
</dbReference>
<dbReference type="PATRIC" id="fig|927704.6.peg.3622"/>
<reference evidence="1 2" key="1">
    <citation type="submission" date="2011-10" db="EMBL/GenBank/DDBJ databases">
        <title>Whole genome sequence of Selenomonas ruminantium subsp. lactilytica TAM6421.</title>
        <authorList>
            <person name="Oguchi A."/>
            <person name="Ankai A."/>
            <person name="Kaneko J."/>
            <person name="Yamada-Narita S."/>
            <person name="Fukui S."/>
            <person name="Takahashi M."/>
            <person name="Onodera T."/>
            <person name="Kojima S."/>
            <person name="Fushimi T."/>
            <person name="Abe N."/>
            <person name="Kamio Y."/>
            <person name="Yamazaki S."/>
            <person name="Fujita N."/>
        </authorList>
    </citation>
    <scope>NUCLEOTIDE SEQUENCE [LARGE SCALE GENOMIC DNA]</scope>
    <source>
        <strain evidence="2">NBRC 103574 / TAM6421</strain>
        <plasmid evidence="1 2">pSRC9</plasmid>
    </source>
</reference>
<sequence length="44" mass="4820">MSRICQFRHPSCFSECALMSFSKLMCLAAITGSKFAPSGLTGFR</sequence>
<evidence type="ECO:0000313" key="2">
    <source>
        <dbReference type="Proteomes" id="UP000007887"/>
    </source>
</evidence>
<dbReference type="EMBL" id="AP012298">
    <property type="protein sequence ID" value="BAL84805.1"/>
    <property type="molecule type" value="Genomic_DNA"/>
</dbReference>